<accession>A0A8T1VUE5</accession>
<organism evidence="2 3">
    <name type="scientific">Phytophthora pseudosyringae</name>
    <dbReference type="NCBI Taxonomy" id="221518"/>
    <lineage>
        <taxon>Eukaryota</taxon>
        <taxon>Sar</taxon>
        <taxon>Stramenopiles</taxon>
        <taxon>Oomycota</taxon>
        <taxon>Peronosporomycetes</taxon>
        <taxon>Peronosporales</taxon>
        <taxon>Peronosporaceae</taxon>
        <taxon>Phytophthora</taxon>
    </lineage>
</organism>
<sequence>MRPDPYTPQTNVPRLASADREADPGAKRDTDLDANPECDLVGSGLQQMASGGVPATAASCRRRCPESGWAAGAPGLPATGQVRAAGPSLGPTDMIPLSNGMASLSM</sequence>
<feature type="region of interest" description="Disordered" evidence="1">
    <location>
        <begin position="71"/>
        <end position="91"/>
    </location>
</feature>
<proteinExistence type="predicted"/>
<gene>
    <name evidence="2" type="ORF">PHYPSEUDO_001924</name>
</gene>
<dbReference type="AlphaFoldDB" id="A0A8T1VUE5"/>
<protein>
    <submittedName>
        <fullName evidence="2">Uncharacterized protein</fullName>
    </submittedName>
</protein>
<feature type="region of interest" description="Disordered" evidence="1">
    <location>
        <begin position="1"/>
        <end position="55"/>
    </location>
</feature>
<keyword evidence="3" id="KW-1185">Reference proteome</keyword>
<dbReference type="Proteomes" id="UP000694044">
    <property type="component" value="Unassembled WGS sequence"/>
</dbReference>
<reference evidence="2" key="1">
    <citation type="submission" date="2021-02" db="EMBL/GenBank/DDBJ databases">
        <authorList>
            <person name="Palmer J.M."/>
        </authorList>
    </citation>
    <scope>NUCLEOTIDE SEQUENCE</scope>
    <source>
        <strain evidence="2">SCRP734</strain>
    </source>
</reference>
<name>A0A8T1VUE5_9STRA</name>
<comment type="caution">
    <text evidence="2">The sequence shown here is derived from an EMBL/GenBank/DDBJ whole genome shotgun (WGS) entry which is preliminary data.</text>
</comment>
<evidence type="ECO:0000256" key="1">
    <source>
        <dbReference type="SAM" id="MobiDB-lite"/>
    </source>
</evidence>
<feature type="compositionally biased region" description="Basic and acidic residues" evidence="1">
    <location>
        <begin position="17"/>
        <end position="31"/>
    </location>
</feature>
<evidence type="ECO:0000313" key="3">
    <source>
        <dbReference type="Proteomes" id="UP000694044"/>
    </source>
</evidence>
<dbReference type="EMBL" id="JAGDFM010000130">
    <property type="protein sequence ID" value="KAG7385072.1"/>
    <property type="molecule type" value="Genomic_DNA"/>
</dbReference>
<evidence type="ECO:0000313" key="2">
    <source>
        <dbReference type="EMBL" id="KAG7385072.1"/>
    </source>
</evidence>